<dbReference type="Pfam" id="PF13692">
    <property type="entry name" value="Glyco_trans_1_4"/>
    <property type="match status" value="1"/>
</dbReference>
<evidence type="ECO:0000259" key="1">
    <source>
        <dbReference type="Pfam" id="PF13579"/>
    </source>
</evidence>
<dbReference type="NCBIfam" id="TIGR03087">
    <property type="entry name" value="stp1"/>
    <property type="match status" value="1"/>
</dbReference>
<keyword evidence="3" id="KW-1185">Reference proteome</keyword>
<dbReference type="SUPFAM" id="SSF53756">
    <property type="entry name" value="UDP-Glycosyltransferase/glycogen phosphorylase"/>
    <property type="match status" value="1"/>
</dbReference>
<dbReference type="RefSeq" id="WP_317515368.1">
    <property type="nucleotide sequence ID" value="NZ_JAPTHD010000001.1"/>
</dbReference>
<evidence type="ECO:0000313" key="3">
    <source>
        <dbReference type="Proteomes" id="UP001185984"/>
    </source>
</evidence>
<dbReference type="InterPro" id="IPR017521">
    <property type="entry name" value="Sugar_tfrase_PEP-CTERM_Stp1"/>
</dbReference>
<protein>
    <submittedName>
        <fullName evidence="2">TIGR03087 family PEP-CTERM/XrtA system glycosyltransferase</fullName>
    </submittedName>
</protein>
<name>A0ABU3ZRB2_9SPHN</name>
<dbReference type="Gene3D" id="3.40.50.2000">
    <property type="entry name" value="Glycogen Phosphorylase B"/>
    <property type="match status" value="2"/>
</dbReference>
<sequence length="411" mass="44423">MSGDILFLCHRVPFPPDRGDKIRSCHMLKRLAQIAPVHVGCFADDERDMRFAADLAQVAASQCVLPRDRSKLVAGLTGLAKRQSMLVSLFDHRGLHRWVRQTLNERPIRAVFAYSAQMAHFVPPLAPGVRFMMDFVDFDSAKYAAYGQQGSGPMAWINRREGRLLFDFERRVAARADLSSFVSEAEAALFRAASGLDARRVVAVGNGVALDYFDPAAPIDPIDPVQGGQGPLLVFTGQMDYRPNVEAVDSFARDVLPHIRAVHPDARFAIVGRNPAASVQALADLPGVIVTGGVPDVRGWLAAAHVVVAPLRIARGIQNKVLEAMAMARPVVSSPQAAEGIDARDGDHLLVAADPAQEAERILALLADPARAQALGLAARARMEQRYRWSATLSDLPDMLLGPAPAALACA</sequence>
<gene>
    <name evidence="2" type="ORF">O0R41_00420</name>
</gene>
<dbReference type="PANTHER" id="PTHR12526">
    <property type="entry name" value="GLYCOSYLTRANSFERASE"/>
    <property type="match status" value="1"/>
</dbReference>
<evidence type="ECO:0000313" key="2">
    <source>
        <dbReference type="EMBL" id="MDV5822067.1"/>
    </source>
</evidence>
<dbReference type="Pfam" id="PF13579">
    <property type="entry name" value="Glyco_trans_4_4"/>
    <property type="match status" value="1"/>
</dbReference>
<proteinExistence type="predicted"/>
<reference evidence="3" key="1">
    <citation type="journal article" date="2022" name="J Environ Chem Eng">
        <title>Biodegradation of petroleum oil using a constructed nonpathogenic and heavy metal-tolerant bacterial consortium isolated from marine sponges.</title>
        <authorList>
            <person name="Dechsakulwatana C."/>
            <person name="Rungsihiranrut A."/>
            <person name="Muangchinda C."/>
            <person name="Ningthoujam R."/>
            <person name="Klankeo P."/>
            <person name="Pinyakong O."/>
        </authorList>
    </citation>
    <scope>NUCLEOTIDE SEQUENCE [LARGE SCALE GENOMIC DNA]</scope>
    <source>
        <strain evidence="3">MO2-4</strain>
    </source>
</reference>
<dbReference type="Proteomes" id="UP001185984">
    <property type="component" value="Unassembled WGS sequence"/>
</dbReference>
<dbReference type="InterPro" id="IPR028098">
    <property type="entry name" value="Glyco_trans_4-like_N"/>
</dbReference>
<dbReference type="EMBL" id="JAPTHD010000001">
    <property type="protein sequence ID" value="MDV5822067.1"/>
    <property type="molecule type" value="Genomic_DNA"/>
</dbReference>
<comment type="caution">
    <text evidence="2">The sequence shown here is derived from an EMBL/GenBank/DDBJ whole genome shotgun (WGS) entry which is preliminary data.</text>
</comment>
<organism evidence="2 3">
    <name type="scientific">Sphingobium naphthae</name>
    <dbReference type="NCBI Taxonomy" id="1886786"/>
    <lineage>
        <taxon>Bacteria</taxon>
        <taxon>Pseudomonadati</taxon>
        <taxon>Pseudomonadota</taxon>
        <taxon>Alphaproteobacteria</taxon>
        <taxon>Sphingomonadales</taxon>
        <taxon>Sphingomonadaceae</taxon>
        <taxon>Sphingobium</taxon>
    </lineage>
</organism>
<accession>A0ABU3ZRB2</accession>
<feature type="domain" description="Glycosyltransferase subfamily 4-like N-terminal" evidence="1">
    <location>
        <begin position="35"/>
        <end position="207"/>
    </location>
</feature>
<dbReference type="CDD" id="cd03801">
    <property type="entry name" value="GT4_PimA-like"/>
    <property type="match status" value="1"/>
</dbReference>
<dbReference type="PANTHER" id="PTHR12526:SF600">
    <property type="entry name" value="GLYCOSYL TRANSFERASE GROUP 1"/>
    <property type="match status" value="1"/>
</dbReference>